<dbReference type="eggNOG" id="COG4771">
    <property type="taxonomic scope" value="Bacteria"/>
</dbReference>
<dbReference type="PATRIC" id="fig|1279009.4.peg.1998"/>
<dbReference type="InterPro" id="IPR008969">
    <property type="entry name" value="CarboxyPept-like_regulatory"/>
</dbReference>
<keyword evidence="4" id="KW-1185">Reference proteome</keyword>
<dbReference type="GO" id="GO:0044718">
    <property type="term" value="P:siderophore transmembrane transport"/>
    <property type="evidence" value="ECO:0007669"/>
    <property type="project" value="TreeGrafter"/>
</dbReference>
<dbReference type="InterPro" id="IPR039426">
    <property type="entry name" value="TonB-dep_rcpt-like"/>
</dbReference>
<dbReference type="Gene3D" id="2.170.130.10">
    <property type="entry name" value="TonB-dependent receptor, plug domain"/>
    <property type="match status" value="1"/>
</dbReference>
<gene>
    <name evidence="3" type="ORF">ADICEAN_01970</name>
</gene>
<evidence type="ECO:0000259" key="2">
    <source>
        <dbReference type="Pfam" id="PF07715"/>
    </source>
</evidence>
<keyword evidence="3" id="KW-0675">Receptor</keyword>
<feature type="domain" description="TonB-dependent receptor plug" evidence="2">
    <location>
        <begin position="132"/>
        <end position="204"/>
    </location>
</feature>
<dbReference type="Gene3D" id="2.60.40.1120">
    <property type="entry name" value="Carboxypeptidase-like, regulatory domain"/>
    <property type="match status" value="1"/>
</dbReference>
<reference evidence="3 4" key="1">
    <citation type="journal article" date="2013" name="Genome Announc.">
        <title>Draft Genome Sequence of Cesiribacter andamanensis Strain AMV16T, Isolated from a Soil Sample from a Mud Volcano in the Andaman Islands, India.</title>
        <authorList>
            <person name="Shivaji S."/>
            <person name="Ara S."/>
            <person name="Begum Z."/>
            <person name="Srinivas T.N."/>
            <person name="Singh A."/>
            <person name="Kumar Pinnaka A."/>
        </authorList>
    </citation>
    <scope>NUCLEOTIDE SEQUENCE [LARGE SCALE GENOMIC DNA]</scope>
    <source>
        <strain evidence="3 4">AMV16</strain>
    </source>
</reference>
<dbReference type="PANTHER" id="PTHR30069:SF29">
    <property type="entry name" value="HEMOGLOBIN AND HEMOGLOBIN-HAPTOGLOBIN-BINDING PROTEIN 1-RELATED"/>
    <property type="match status" value="1"/>
</dbReference>
<dbReference type="AlphaFoldDB" id="M7N6M3"/>
<evidence type="ECO:0000313" key="3">
    <source>
        <dbReference type="EMBL" id="EMR02876.1"/>
    </source>
</evidence>
<accession>M7N6M3</accession>
<comment type="caution">
    <text evidence="3">The sequence shown here is derived from an EMBL/GenBank/DDBJ whole genome shotgun (WGS) entry which is preliminary data.</text>
</comment>
<evidence type="ECO:0000313" key="4">
    <source>
        <dbReference type="Proteomes" id="UP000011910"/>
    </source>
</evidence>
<dbReference type="Proteomes" id="UP000011910">
    <property type="component" value="Unassembled WGS sequence"/>
</dbReference>
<dbReference type="GO" id="GO:0009279">
    <property type="term" value="C:cell outer membrane"/>
    <property type="evidence" value="ECO:0007669"/>
    <property type="project" value="TreeGrafter"/>
</dbReference>
<dbReference type="STRING" id="1279009.ADICEAN_01970"/>
<dbReference type="SUPFAM" id="SSF49464">
    <property type="entry name" value="Carboxypeptidase regulatory domain-like"/>
    <property type="match status" value="1"/>
</dbReference>
<dbReference type="SUPFAM" id="SSF56935">
    <property type="entry name" value="Porins"/>
    <property type="match status" value="1"/>
</dbReference>
<dbReference type="InterPro" id="IPR012910">
    <property type="entry name" value="Plug_dom"/>
</dbReference>
<dbReference type="RefSeq" id="WP_009195366.1">
    <property type="nucleotide sequence ID" value="NZ_AODQ01000042.1"/>
</dbReference>
<evidence type="ECO:0000256" key="1">
    <source>
        <dbReference type="ARBA" id="ARBA00022729"/>
    </source>
</evidence>
<organism evidence="3 4">
    <name type="scientific">Cesiribacter andamanensis AMV16</name>
    <dbReference type="NCBI Taxonomy" id="1279009"/>
    <lineage>
        <taxon>Bacteria</taxon>
        <taxon>Pseudomonadati</taxon>
        <taxon>Bacteroidota</taxon>
        <taxon>Cytophagia</taxon>
        <taxon>Cytophagales</taxon>
        <taxon>Cesiribacteraceae</taxon>
        <taxon>Cesiribacter</taxon>
    </lineage>
</organism>
<sequence length="788" mass="89399">MLLVLQLAPAQAQTALLRGSVRSQEGLPLPGAAIQLVALQRGTVADTAGTYSLSVPAGDSISLRYSYLGYRARTVRLLLQPGEQRELHIQLAARTDELRTVEVTSDQGGQREEAGLTRIDPIDAVHIPTAFGDFSDILQTLPGVMSNNELSSAYAVRGGNFDENLVYVNGIPIYRPFLSRAGQQEGLSFVNPQMVQSIRFSAGGWQPKWGDKLSSVLDITYKQPDSIATSLTASLLGGNLETEGSTGGGKFTWVASARHKSARYLLGTLETEGEYLPRFSDIQAFLTFTPSQRHQFNLLLSYARNRYEVAPQTRETNFGTLQQAFRLTVGFEGQELLRYDTYQNAVKWSSRWSERFRTEWILSWLNTRERELADVEGAYFLCNVDKNTSSATFDQCQTILGLGTNYLNIRNSLKAQVYTLQNRSQWQWTDQHRLEWGLELSQEQMQDRLQEWEFIDSAGYISIRDTRLIDNGLSLSSQRLQAYVQNSSSWGGERHTLTYGLRSHYWTINEQLLFSPRLQYAYRPIWATDIVFSTAMGIYHQPPLYRELRTYLGEVNLAVRAQSALHLLAGADMNFLMWNRPFNLVGEGYYKKLWHVNAYDIENVRLRYFANNEARAWATGADFRISGEFIPGAESWFSLGVMSTREDILGDGRGYIRRPTDQRLNVGIFFQDHLPNDPSLRAYMRLLYGSGLPFGPPERPEYRSTFTAPAYQRVDIGLSKILDLRRHNMGIRSLWVGLEILNLLANQNVISYSWVSDFGGRQYAVPNTLSSRFFNVKLVAQFNKKAAL</sequence>
<dbReference type="OrthoDB" id="1108759at2"/>
<keyword evidence="1" id="KW-0732">Signal</keyword>
<dbReference type="GO" id="GO:0015344">
    <property type="term" value="F:siderophore uptake transmembrane transporter activity"/>
    <property type="evidence" value="ECO:0007669"/>
    <property type="project" value="TreeGrafter"/>
</dbReference>
<dbReference type="InterPro" id="IPR037066">
    <property type="entry name" value="Plug_dom_sf"/>
</dbReference>
<name>M7N6M3_9BACT</name>
<protein>
    <submittedName>
        <fullName evidence="3">Outer membrane receptor for ferrienterochelin and colicin</fullName>
    </submittedName>
</protein>
<dbReference type="EMBL" id="AODQ01000042">
    <property type="protein sequence ID" value="EMR02876.1"/>
    <property type="molecule type" value="Genomic_DNA"/>
</dbReference>
<dbReference type="Pfam" id="PF13715">
    <property type="entry name" value="CarbopepD_reg_2"/>
    <property type="match status" value="1"/>
</dbReference>
<dbReference type="PANTHER" id="PTHR30069">
    <property type="entry name" value="TONB-DEPENDENT OUTER MEMBRANE RECEPTOR"/>
    <property type="match status" value="1"/>
</dbReference>
<dbReference type="Pfam" id="PF07715">
    <property type="entry name" value="Plug"/>
    <property type="match status" value="1"/>
</dbReference>
<proteinExistence type="predicted"/>